<proteinExistence type="predicted"/>
<dbReference type="OrthoDB" id="539398at2759"/>
<dbReference type="EMBL" id="ML994068">
    <property type="protein sequence ID" value="KAF2199569.1"/>
    <property type="molecule type" value="Genomic_DNA"/>
</dbReference>
<dbReference type="Gene3D" id="2.30.110.10">
    <property type="entry name" value="Electron Transport, Fmn-binding Protein, Chain A"/>
    <property type="match status" value="1"/>
</dbReference>
<keyword evidence="1" id="KW-0472">Membrane</keyword>
<keyword evidence="1" id="KW-0812">Transmembrane</keyword>
<organism evidence="2 3">
    <name type="scientific">Delitschia confertaspora ATCC 74209</name>
    <dbReference type="NCBI Taxonomy" id="1513339"/>
    <lineage>
        <taxon>Eukaryota</taxon>
        <taxon>Fungi</taxon>
        <taxon>Dikarya</taxon>
        <taxon>Ascomycota</taxon>
        <taxon>Pezizomycotina</taxon>
        <taxon>Dothideomycetes</taxon>
        <taxon>Pleosporomycetidae</taxon>
        <taxon>Pleosporales</taxon>
        <taxon>Delitschiaceae</taxon>
        <taxon>Delitschia</taxon>
    </lineage>
</organism>
<reference evidence="2" key="1">
    <citation type="journal article" date="2020" name="Stud. Mycol.">
        <title>101 Dothideomycetes genomes: a test case for predicting lifestyles and emergence of pathogens.</title>
        <authorList>
            <person name="Haridas S."/>
            <person name="Albert R."/>
            <person name="Binder M."/>
            <person name="Bloem J."/>
            <person name="Labutti K."/>
            <person name="Salamov A."/>
            <person name="Andreopoulos B."/>
            <person name="Baker S."/>
            <person name="Barry K."/>
            <person name="Bills G."/>
            <person name="Bluhm B."/>
            <person name="Cannon C."/>
            <person name="Castanera R."/>
            <person name="Culley D."/>
            <person name="Daum C."/>
            <person name="Ezra D."/>
            <person name="Gonzalez J."/>
            <person name="Henrissat B."/>
            <person name="Kuo A."/>
            <person name="Liang C."/>
            <person name="Lipzen A."/>
            <person name="Lutzoni F."/>
            <person name="Magnuson J."/>
            <person name="Mondo S."/>
            <person name="Nolan M."/>
            <person name="Ohm R."/>
            <person name="Pangilinan J."/>
            <person name="Park H.-J."/>
            <person name="Ramirez L."/>
            <person name="Alfaro M."/>
            <person name="Sun H."/>
            <person name="Tritt A."/>
            <person name="Yoshinaga Y."/>
            <person name="Zwiers L.-H."/>
            <person name="Turgeon B."/>
            <person name="Goodwin S."/>
            <person name="Spatafora J."/>
            <person name="Crous P."/>
            <person name="Grigoriev I."/>
        </authorList>
    </citation>
    <scope>NUCLEOTIDE SEQUENCE</scope>
    <source>
        <strain evidence="2">ATCC 74209</strain>
    </source>
</reference>
<name>A0A9P4MNJ4_9PLEO</name>
<feature type="transmembrane region" description="Helical" evidence="1">
    <location>
        <begin position="230"/>
        <end position="252"/>
    </location>
</feature>
<comment type="caution">
    <text evidence="2">The sequence shown here is derived from an EMBL/GenBank/DDBJ whole genome shotgun (WGS) entry which is preliminary data.</text>
</comment>
<keyword evidence="1" id="KW-1133">Transmembrane helix</keyword>
<dbReference type="SUPFAM" id="SSF50475">
    <property type="entry name" value="FMN-binding split barrel"/>
    <property type="match status" value="1"/>
</dbReference>
<keyword evidence="3" id="KW-1185">Reference proteome</keyword>
<dbReference type="Proteomes" id="UP000799536">
    <property type="component" value="Unassembled WGS sequence"/>
</dbReference>
<gene>
    <name evidence="2" type="ORF">GQ43DRAFT_111809</name>
</gene>
<dbReference type="InterPro" id="IPR012349">
    <property type="entry name" value="Split_barrel_FMN-bd"/>
</dbReference>
<dbReference type="PANTHER" id="PTHR39336:SF3">
    <property type="entry name" value="PYRIDOXAMINE PHOSPHATE OXIDASE"/>
    <property type="match status" value="1"/>
</dbReference>
<dbReference type="PANTHER" id="PTHR39336">
    <property type="entry name" value="PYRIDOXAMINE PHOSPHATE OXIDASE FAMILY PROTEIN (AFU_ORTHOLOGUE AFUA_6G11440)"/>
    <property type="match status" value="1"/>
</dbReference>
<dbReference type="AlphaFoldDB" id="A0A9P4MNJ4"/>
<accession>A0A9P4MNJ4</accession>
<protein>
    <recommendedName>
        <fullName evidence="4">Pyridoxamine 5'-phosphate oxidase family protein</fullName>
    </recommendedName>
</protein>
<evidence type="ECO:0008006" key="4">
    <source>
        <dbReference type="Google" id="ProtNLM"/>
    </source>
</evidence>
<evidence type="ECO:0000313" key="2">
    <source>
        <dbReference type="EMBL" id="KAF2199569.1"/>
    </source>
</evidence>
<evidence type="ECO:0000313" key="3">
    <source>
        <dbReference type="Proteomes" id="UP000799536"/>
    </source>
</evidence>
<evidence type="ECO:0000256" key="1">
    <source>
        <dbReference type="SAM" id="Phobius"/>
    </source>
</evidence>
<sequence length="271" mass="30534">MGAFYETIPNSLKSWILNQKMLWVATAPLSAQGHINISPKGGQHFGILDERTFWFMDLSGSGIETTAHLNEPGNGRICVMFQAMEGPPRIVRIWGVGTALESGTPEYSSFVKEHNVKTLYHSRSIIVVDIHQVGSSCGFSVPFYEFKGWRNTLDEVFEKKKKKYEEGKEEESMERYWAWKSQASIDGLPGMRRGMEVAKREGVAPLKKMVGAWAVENRQRLRREGRRVDGVYLLVVGLLGVVIGMVVVAMGVEPETVGLVQERLRVFQWLG</sequence>